<dbReference type="OrthoDB" id="6229465at2"/>
<feature type="binding site" evidence="6">
    <location>
        <position position="487"/>
    </location>
    <ligand>
        <name>Zn(2+)</name>
        <dbReference type="ChEBI" id="CHEBI:29105"/>
        <note>catalytic</note>
    </ligand>
</feature>
<feature type="signal peptide" evidence="7">
    <location>
        <begin position="1"/>
        <end position="23"/>
    </location>
</feature>
<dbReference type="Proteomes" id="UP000036426">
    <property type="component" value="Unassembled WGS sequence"/>
</dbReference>
<evidence type="ECO:0000313" key="9">
    <source>
        <dbReference type="EMBL" id="KLU99085.1"/>
    </source>
</evidence>
<dbReference type="EMBL" id="LDOV01000037">
    <property type="protein sequence ID" value="KLU99085.1"/>
    <property type="molecule type" value="Genomic_DNA"/>
</dbReference>
<evidence type="ECO:0000256" key="6">
    <source>
        <dbReference type="PROSITE-ProRule" id="PRU01031"/>
    </source>
</evidence>
<evidence type="ECO:0000256" key="3">
    <source>
        <dbReference type="ARBA" id="ARBA00022801"/>
    </source>
</evidence>
<keyword evidence="7" id="KW-0732">Signal</keyword>
<evidence type="ECO:0000256" key="2">
    <source>
        <dbReference type="ARBA" id="ARBA00022723"/>
    </source>
</evidence>
<keyword evidence="3 6" id="KW-0378">Hydrolase</keyword>
<keyword evidence="1 6" id="KW-0645">Protease</keyword>
<dbReference type="RefSeq" id="WP_047876004.1">
    <property type="nucleotide sequence ID" value="NZ_BMYC01000006.1"/>
</dbReference>
<dbReference type="GO" id="GO:0046872">
    <property type="term" value="F:metal ion binding"/>
    <property type="evidence" value="ECO:0007669"/>
    <property type="project" value="UniProtKB-UniRule"/>
</dbReference>
<organism evidence="9 10">
    <name type="scientific">Photobacterium aphoticum</name>
    <dbReference type="NCBI Taxonomy" id="754436"/>
    <lineage>
        <taxon>Bacteria</taxon>
        <taxon>Pseudomonadati</taxon>
        <taxon>Pseudomonadota</taxon>
        <taxon>Gammaproteobacteria</taxon>
        <taxon>Vibrionales</taxon>
        <taxon>Vibrionaceae</taxon>
        <taxon>Photobacterium</taxon>
    </lineage>
</organism>
<evidence type="ECO:0000256" key="5">
    <source>
        <dbReference type="ARBA" id="ARBA00023049"/>
    </source>
</evidence>
<keyword evidence="2 6" id="KW-0479">Metal-binding</keyword>
<evidence type="ECO:0000256" key="7">
    <source>
        <dbReference type="SAM" id="SignalP"/>
    </source>
</evidence>
<name>A0A0J1GHN1_9GAMM</name>
<feature type="active site" evidence="6">
    <location>
        <position position="484"/>
    </location>
</feature>
<dbReference type="GO" id="GO:0006508">
    <property type="term" value="P:proteolysis"/>
    <property type="evidence" value="ECO:0007669"/>
    <property type="project" value="UniProtKB-UniRule"/>
</dbReference>
<dbReference type="Pfam" id="PF12561">
    <property type="entry name" value="TagA"/>
    <property type="match status" value="1"/>
</dbReference>
<evidence type="ECO:0000256" key="4">
    <source>
        <dbReference type="ARBA" id="ARBA00022833"/>
    </source>
</evidence>
<comment type="caution">
    <text evidence="9">The sequence shown here is derived from an EMBL/GenBank/DDBJ whole genome shotgun (WGS) entry which is preliminary data.</text>
</comment>
<keyword evidence="5 6" id="KW-0482">Metalloprotease</keyword>
<keyword evidence="10" id="KW-1185">Reference proteome</keyword>
<dbReference type="InterPro" id="IPR019503">
    <property type="entry name" value="Peptidase_M66_dom"/>
</dbReference>
<proteinExistence type="predicted"/>
<evidence type="ECO:0000256" key="1">
    <source>
        <dbReference type="ARBA" id="ARBA00022670"/>
    </source>
</evidence>
<evidence type="ECO:0000259" key="8">
    <source>
        <dbReference type="PROSITE" id="PS51694"/>
    </source>
</evidence>
<comment type="cofactor">
    <cofactor evidence="6">
        <name>Zn(2+)</name>
        <dbReference type="ChEBI" id="CHEBI:29105"/>
    </cofactor>
    <text evidence="6">Binds 1 zinc ion per subunit.</text>
</comment>
<accession>A0A0J1GHN1</accession>
<feature type="domain" description="Peptidase M66" evidence="8">
    <location>
        <begin position="327"/>
        <end position="578"/>
    </location>
</feature>
<feature type="binding site" evidence="6">
    <location>
        <position position="493"/>
    </location>
    <ligand>
        <name>Zn(2+)</name>
        <dbReference type="ChEBI" id="CHEBI:29105"/>
        <note>catalytic</note>
    </ligand>
</feature>
<dbReference type="PANTHER" id="PTHR39540:SF1">
    <property type="entry name" value="DICTOMALLEIN-1-RELATED"/>
    <property type="match status" value="1"/>
</dbReference>
<feature type="chain" id="PRO_5005252132" description="Peptidase M66 domain-containing protein" evidence="7">
    <location>
        <begin position="24"/>
        <end position="1094"/>
    </location>
</feature>
<dbReference type="PROSITE" id="PS51694">
    <property type="entry name" value="PEPTIDASE_M66"/>
    <property type="match status" value="1"/>
</dbReference>
<reference evidence="9 10" key="1">
    <citation type="submission" date="2015-05" db="EMBL/GenBank/DDBJ databases">
        <title>Photobacterium galathea sp. nov.</title>
        <authorList>
            <person name="Machado H."/>
            <person name="Gram L."/>
        </authorList>
    </citation>
    <scope>NUCLEOTIDE SEQUENCE [LARGE SCALE GENOMIC DNA]</scope>
    <source>
        <strain evidence="9 10">DSM 25995</strain>
    </source>
</reference>
<dbReference type="InterPro" id="IPR051256">
    <property type="entry name" value="Dictomallein"/>
</dbReference>
<protein>
    <recommendedName>
        <fullName evidence="8">Peptidase M66 domain-containing protein</fullName>
    </recommendedName>
</protein>
<dbReference type="Gene3D" id="3.30.160.280">
    <property type="match status" value="4"/>
</dbReference>
<dbReference type="AlphaFoldDB" id="A0A0J1GHN1"/>
<gene>
    <name evidence="9" type="ORF">ABT58_18900</name>
</gene>
<dbReference type="Pfam" id="PF10462">
    <property type="entry name" value="Peptidase_M66"/>
    <property type="match status" value="1"/>
</dbReference>
<dbReference type="PATRIC" id="fig|754436.4.peg.3999"/>
<feature type="binding site" evidence="6">
    <location>
        <position position="483"/>
    </location>
    <ligand>
        <name>Zn(2+)</name>
        <dbReference type="ChEBI" id="CHEBI:29105"/>
        <note>catalytic</note>
    </ligand>
</feature>
<dbReference type="GO" id="GO:0004222">
    <property type="term" value="F:metalloendopeptidase activity"/>
    <property type="evidence" value="ECO:0007669"/>
    <property type="project" value="UniProtKB-UniRule"/>
</dbReference>
<dbReference type="PANTHER" id="PTHR39540">
    <property type="match status" value="1"/>
</dbReference>
<sequence length="1094" mass="124199">MKRSVLATAIGALLLSQAPVAVSATSLQPSTSPSTRSQAMSDVEKMVSEMAQKVQSRVNEVIALADDPKNWEVRNGRRYFRYNDYLYPMSPDNKPLFMPFVLGASYEENLAYADRSAEAMFDFVKAPWRLVNEQDGVFIFHDQFGFSYMDWDKKCHVRYLTSGVTQETKDCLPLDQKAVDGIGFIDELDVENHLVGNFAAQIRFVQNQTSEPTGNADKSQQKLVTHRDALLVLTPEKDSLDEKAIEMRVYKDGALLEKRILTNPTQIMKTDRVGMDDRPDILFSKRSYTTVLPWNWVEQGLSFTFMTYDGREGELSADAIEFGAPIHVDMPMIRIGMLTEPPAVKPLEEKMGNYGAELFQRFPFSTMTLSPYLPVQLDKIVTAYGEVEEDYSYFEKPDVYSGDLRENITKSLIQTGINNANYGVTSSAGTHQWQPGYYPTVVIGHSIGRYKKKDGTIENVTHGLSGGNGMALLVDSTANEVTHEIGHAFSLWHWPGGPDTYYHSTRSGWGYDAYRGRMTDNVVWYENGSGDRNFAGIVGFGKDPMAGGNFDSRVNSYPLFTGYTSKVMQDYLTGFDFLDMNSPSGYAHWDDEQQVMTPVDTTTKLKPVQRGVDVMTMVGYYDPQNTNTSYIYPPMYGSAGQVYDLPAPTVGQCWATVTYADGREQQIGLHGVRHDGNMSNKFHVNLAREANPQSMVISCPQRSLQTVVTEQILADVDQTRFFEWGENNRQGTPGDVFSYHRNGRIELFRLNTTSYWYFPDSGSNHEWTFLGYMDDFVEQYVAEQNPSFDSLGEVALTERTFTANNEYPQRAVTFGQGQGYDHGVEHAPTFAQISELANRDFVSIGEFERELLTQEAYQLFAGNYRINDGHRANARFIGALYAQWNEDTGTRDYFMMKQVDAGAMPLDQQSNAGWKFLGSAQTYVNMDLNPILIDREGDDHATRMQQYFGVEALLTWDQRATTTQPFAIFVQTQEDGSRAYFMQKVAGKGEAFPSGEYSNADWLFITNDQLLTEQLVIWQDQGVFEQDLLDWYRQERMREWGDDGQWGTPGDVYAYDFQGGRHYYRLKTGWYGYFPWPSASADPSDKHWQYLGHF</sequence>
<keyword evidence="4 6" id="KW-0862">Zinc</keyword>
<dbReference type="InterPro" id="IPR022218">
    <property type="entry name" value="TagA_dom"/>
</dbReference>
<evidence type="ECO:0000313" key="10">
    <source>
        <dbReference type="Proteomes" id="UP000036426"/>
    </source>
</evidence>